<evidence type="ECO:0000313" key="6">
    <source>
        <dbReference type="EMBL" id="MVX56794.1"/>
    </source>
</evidence>
<protein>
    <submittedName>
        <fullName evidence="6">MFS transporter</fullName>
    </submittedName>
</protein>
<organism evidence="6 7">
    <name type="scientific">Parasutterella muris</name>
    <dbReference type="NCBI Taxonomy" id="2565572"/>
    <lineage>
        <taxon>Bacteria</taxon>
        <taxon>Pseudomonadati</taxon>
        <taxon>Pseudomonadota</taxon>
        <taxon>Betaproteobacteria</taxon>
        <taxon>Burkholderiales</taxon>
        <taxon>Sutterellaceae</taxon>
        <taxon>Parasutterella</taxon>
    </lineage>
</organism>
<keyword evidence="7" id="KW-1185">Reference proteome</keyword>
<dbReference type="Proteomes" id="UP000472580">
    <property type="component" value="Unassembled WGS sequence"/>
</dbReference>
<dbReference type="OrthoDB" id="8830981at2"/>
<dbReference type="InterPro" id="IPR036259">
    <property type="entry name" value="MFS_trans_sf"/>
</dbReference>
<evidence type="ECO:0000313" key="7">
    <source>
        <dbReference type="Proteomes" id="UP000472580"/>
    </source>
</evidence>
<gene>
    <name evidence="6" type="ORF">E5987_06170</name>
</gene>
<feature type="transmembrane region" description="Helical" evidence="4">
    <location>
        <begin position="145"/>
        <end position="166"/>
    </location>
</feature>
<evidence type="ECO:0000256" key="2">
    <source>
        <dbReference type="ARBA" id="ARBA00022989"/>
    </source>
</evidence>
<dbReference type="EMBL" id="WSRP01000016">
    <property type="protein sequence ID" value="MVX56794.1"/>
    <property type="molecule type" value="Genomic_DNA"/>
</dbReference>
<comment type="caution">
    <text evidence="6">The sequence shown here is derived from an EMBL/GenBank/DDBJ whole genome shotgun (WGS) entry which is preliminary data.</text>
</comment>
<keyword evidence="3 4" id="KW-0472">Membrane</keyword>
<dbReference type="InterPro" id="IPR011701">
    <property type="entry name" value="MFS"/>
</dbReference>
<keyword evidence="2 4" id="KW-1133">Transmembrane helix</keyword>
<reference evidence="6 7" key="1">
    <citation type="submission" date="2019-12" db="EMBL/GenBank/DDBJ databases">
        <title>Microbes associate with the intestines of laboratory mice.</title>
        <authorList>
            <person name="Navarre W."/>
            <person name="Wong E."/>
        </authorList>
    </citation>
    <scope>NUCLEOTIDE SEQUENCE [LARGE SCALE GENOMIC DNA]</scope>
    <source>
        <strain evidence="6 7">NM82_D38</strain>
    </source>
</reference>
<dbReference type="InterPro" id="IPR020846">
    <property type="entry name" value="MFS_dom"/>
</dbReference>
<evidence type="ECO:0000259" key="5">
    <source>
        <dbReference type="PROSITE" id="PS50850"/>
    </source>
</evidence>
<dbReference type="PROSITE" id="PS50850">
    <property type="entry name" value="MFS"/>
    <property type="match status" value="1"/>
</dbReference>
<feature type="transmembrane region" description="Helical" evidence="4">
    <location>
        <begin position="322"/>
        <end position="345"/>
    </location>
</feature>
<evidence type="ECO:0000256" key="3">
    <source>
        <dbReference type="ARBA" id="ARBA00023136"/>
    </source>
</evidence>
<keyword evidence="1 4" id="KW-0812">Transmembrane</keyword>
<feature type="domain" description="Major facilitator superfamily (MFS) profile" evidence="5">
    <location>
        <begin position="15"/>
        <end position="412"/>
    </location>
</feature>
<dbReference type="Pfam" id="PF07690">
    <property type="entry name" value="MFS_1"/>
    <property type="match status" value="1"/>
</dbReference>
<feature type="transmembrane region" description="Helical" evidence="4">
    <location>
        <begin position="16"/>
        <end position="39"/>
    </location>
</feature>
<feature type="transmembrane region" description="Helical" evidence="4">
    <location>
        <begin position="114"/>
        <end position="133"/>
    </location>
</feature>
<dbReference type="PANTHER" id="PTHR11360">
    <property type="entry name" value="MONOCARBOXYLATE TRANSPORTER"/>
    <property type="match status" value="1"/>
</dbReference>
<sequence length="425" mass="45498">MVPFLHSYMAVHNSRWFFLAIACLINLFSGSLFTWSVFAGPKAVQLSALTGADLTAVDLAITFAVCNLMGPIPMILSGFVNDRVGPAWLLIGGGLVVGASLYAAGVSASITSLVLSYGVFFGIGMGVVYGSLINTSVKLFPERRAFAAGAVTAAYGFCSVILPHIAYRMIESSGVELAFKYLGFATGGLIVFGGVCSLFLLKGKFSKQEIRKEERNSISEMNYRKMVVTPRFWLMFVFLFSGAFSGITLISHASLIASKQFGFTAAAAATAVSYIALVNTSSRLVIGYVADKFGYLKTLTLACVVAILGMLLFIVGSKGDNVFFFIGATTAALAYGSFMAVYPAYTARNFGSLHNSVNYSIMFCGFAAAGFIGPMVMKQLTIGDDFRLVYFAAIAALVIGLLSAVGLYRLDKRTQREHVHNGVQN</sequence>
<name>A0A6L6YHD4_9BURK</name>
<evidence type="ECO:0000256" key="1">
    <source>
        <dbReference type="ARBA" id="ARBA00022692"/>
    </source>
</evidence>
<feature type="transmembrane region" description="Helical" evidence="4">
    <location>
        <begin position="232"/>
        <end position="255"/>
    </location>
</feature>
<feature type="transmembrane region" description="Helical" evidence="4">
    <location>
        <begin position="87"/>
        <end position="108"/>
    </location>
</feature>
<dbReference type="Gene3D" id="1.20.1250.20">
    <property type="entry name" value="MFS general substrate transporter like domains"/>
    <property type="match status" value="2"/>
</dbReference>
<accession>A0A6L6YHD4</accession>
<feature type="transmembrane region" description="Helical" evidence="4">
    <location>
        <begin position="261"/>
        <end position="286"/>
    </location>
</feature>
<feature type="transmembrane region" description="Helical" evidence="4">
    <location>
        <begin position="388"/>
        <end position="408"/>
    </location>
</feature>
<dbReference type="GO" id="GO:0022857">
    <property type="term" value="F:transmembrane transporter activity"/>
    <property type="evidence" value="ECO:0007669"/>
    <property type="project" value="InterPro"/>
</dbReference>
<dbReference type="InterPro" id="IPR050327">
    <property type="entry name" value="Proton-linked_MCT"/>
</dbReference>
<feature type="transmembrane region" description="Helical" evidence="4">
    <location>
        <begin position="357"/>
        <end position="376"/>
    </location>
</feature>
<feature type="transmembrane region" description="Helical" evidence="4">
    <location>
        <begin position="178"/>
        <end position="201"/>
    </location>
</feature>
<dbReference type="PANTHER" id="PTHR11360:SF317">
    <property type="entry name" value="MAJOR FACILITATOR SUPERFAMILY (MFS) PROFILE DOMAIN-CONTAINING PROTEIN-RELATED"/>
    <property type="match status" value="1"/>
</dbReference>
<dbReference type="SUPFAM" id="SSF103473">
    <property type="entry name" value="MFS general substrate transporter"/>
    <property type="match status" value="1"/>
</dbReference>
<dbReference type="AlphaFoldDB" id="A0A6L6YHD4"/>
<evidence type="ECO:0000256" key="4">
    <source>
        <dbReference type="SAM" id="Phobius"/>
    </source>
</evidence>
<feature type="transmembrane region" description="Helical" evidence="4">
    <location>
        <begin position="59"/>
        <end position="80"/>
    </location>
</feature>
<feature type="transmembrane region" description="Helical" evidence="4">
    <location>
        <begin position="298"/>
        <end position="316"/>
    </location>
</feature>
<proteinExistence type="predicted"/>